<reference evidence="1" key="1">
    <citation type="submission" date="2023-07" db="EMBL/GenBank/DDBJ databases">
        <title>Sorghum-associated microbial communities from plants grown in Nebraska, USA.</title>
        <authorList>
            <person name="Schachtman D."/>
        </authorList>
    </citation>
    <scope>NUCLEOTIDE SEQUENCE</scope>
    <source>
        <strain evidence="1">BE44</strain>
    </source>
</reference>
<protein>
    <submittedName>
        <fullName evidence="1">Uncharacterized protein</fullName>
    </submittedName>
</protein>
<dbReference type="AlphaFoldDB" id="A0AAW8L6L1"/>
<dbReference type="EMBL" id="JAVDSC010000001">
    <property type="protein sequence ID" value="MDR6628330.1"/>
    <property type="molecule type" value="Genomic_DNA"/>
</dbReference>
<evidence type="ECO:0000313" key="1">
    <source>
        <dbReference type="EMBL" id="MDR6628330.1"/>
    </source>
</evidence>
<accession>A0AAW8L6L1</accession>
<sequence>MSSLTRNFREKMLIQKIQLLEKALKANIKNPSLDNACLVAKARHELFVFARGEA</sequence>
<proteinExistence type="predicted"/>
<dbReference type="RefSeq" id="WP_005103767.1">
    <property type="nucleotide sequence ID" value="NZ_JAVDSC010000001.1"/>
</dbReference>
<organism evidence="1 2">
    <name type="scientific">Acinetobacter lwoffii</name>
    <dbReference type="NCBI Taxonomy" id="28090"/>
    <lineage>
        <taxon>Bacteria</taxon>
        <taxon>Pseudomonadati</taxon>
        <taxon>Pseudomonadota</taxon>
        <taxon>Gammaproteobacteria</taxon>
        <taxon>Moraxellales</taxon>
        <taxon>Moraxellaceae</taxon>
        <taxon>Acinetobacter</taxon>
    </lineage>
</organism>
<evidence type="ECO:0000313" key="2">
    <source>
        <dbReference type="Proteomes" id="UP001262767"/>
    </source>
</evidence>
<dbReference type="Proteomes" id="UP001262767">
    <property type="component" value="Unassembled WGS sequence"/>
</dbReference>
<comment type="caution">
    <text evidence="1">The sequence shown here is derived from an EMBL/GenBank/DDBJ whole genome shotgun (WGS) entry which is preliminary data.</text>
</comment>
<gene>
    <name evidence="1" type="ORF">J2X86_000318</name>
</gene>
<name>A0AAW8L6L1_ACILW</name>